<accession>A0A0V1F9R0</accession>
<evidence type="ECO:0000313" key="1">
    <source>
        <dbReference type="EMBL" id="KRY82565.1"/>
    </source>
</evidence>
<protein>
    <submittedName>
        <fullName evidence="1">Uncharacterized protein</fullName>
    </submittedName>
</protein>
<gene>
    <name evidence="1" type="ORF">T4D_13126</name>
</gene>
<evidence type="ECO:0000313" key="2">
    <source>
        <dbReference type="Proteomes" id="UP000054995"/>
    </source>
</evidence>
<name>A0A0V1F9R0_TRIPS</name>
<dbReference type="Proteomes" id="UP000054995">
    <property type="component" value="Unassembled WGS sequence"/>
</dbReference>
<sequence>MMRSIEELTSVCFPITEVITIARAKMKQICQPTSFVLVNILIFDCAKLSNLVASSFIINIFKASNDDVLVSQRRRKQPLRANHHLQLMKARSN</sequence>
<dbReference type="AlphaFoldDB" id="A0A0V1F9R0"/>
<proteinExistence type="predicted"/>
<reference evidence="1 2" key="1">
    <citation type="submission" date="2015-01" db="EMBL/GenBank/DDBJ databases">
        <title>Evolution of Trichinella species and genotypes.</title>
        <authorList>
            <person name="Korhonen P.K."/>
            <person name="Edoardo P."/>
            <person name="Giuseppe L.R."/>
            <person name="Gasser R.B."/>
        </authorList>
    </citation>
    <scope>NUCLEOTIDE SEQUENCE [LARGE SCALE GENOMIC DNA]</scope>
    <source>
        <strain evidence="1">ISS470</strain>
    </source>
</reference>
<dbReference type="EMBL" id="JYDT01000169">
    <property type="protein sequence ID" value="KRY82565.1"/>
    <property type="molecule type" value="Genomic_DNA"/>
</dbReference>
<keyword evidence="2" id="KW-1185">Reference proteome</keyword>
<organism evidence="1 2">
    <name type="scientific">Trichinella pseudospiralis</name>
    <name type="common">Parasitic roundworm</name>
    <dbReference type="NCBI Taxonomy" id="6337"/>
    <lineage>
        <taxon>Eukaryota</taxon>
        <taxon>Metazoa</taxon>
        <taxon>Ecdysozoa</taxon>
        <taxon>Nematoda</taxon>
        <taxon>Enoplea</taxon>
        <taxon>Dorylaimia</taxon>
        <taxon>Trichinellida</taxon>
        <taxon>Trichinellidae</taxon>
        <taxon>Trichinella</taxon>
    </lineage>
</organism>
<comment type="caution">
    <text evidence="1">The sequence shown here is derived from an EMBL/GenBank/DDBJ whole genome shotgun (WGS) entry which is preliminary data.</text>
</comment>